<evidence type="ECO:0000256" key="2">
    <source>
        <dbReference type="SAM" id="MobiDB-lite"/>
    </source>
</evidence>
<keyword evidence="1" id="KW-0723">Serine/threonine-protein kinase</keyword>
<keyword evidence="1" id="KW-0808">Transferase</keyword>
<keyword evidence="5" id="KW-1185">Reference proteome</keyword>
<dbReference type="InterPro" id="IPR050267">
    <property type="entry name" value="Anti-sigma-factor_SerPK"/>
</dbReference>
<dbReference type="InterPro" id="IPR036890">
    <property type="entry name" value="HATPase_C_sf"/>
</dbReference>
<evidence type="ECO:0000313" key="5">
    <source>
        <dbReference type="Proteomes" id="UP000655287"/>
    </source>
</evidence>
<gene>
    <name evidence="4" type="ORF">Sru01_65570</name>
</gene>
<comment type="caution">
    <text evidence="4">The sequence shown here is derived from an EMBL/GenBank/DDBJ whole genome shotgun (WGS) entry which is preliminary data.</text>
</comment>
<dbReference type="AlphaFoldDB" id="A0A919RCR9"/>
<evidence type="ECO:0000259" key="3">
    <source>
        <dbReference type="Pfam" id="PF13581"/>
    </source>
</evidence>
<proteinExistence type="predicted"/>
<dbReference type="Gene3D" id="3.30.565.10">
    <property type="entry name" value="Histidine kinase-like ATPase, C-terminal domain"/>
    <property type="match status" value="1"/>
</dbReference>
<accession>A0A919RCR9</accession>
<dbReference type="PANTHER" id="PTHR35526:SF3">
    <property type="entry name" value="ANTI-SIGMA-F FACTOR RSBW"/>
    <property type="match status" value="1"/>
</dbReference>
<dbReference type="GO" id="GO:0004674">
    <property type="term" value="F:protein serine/threonine kinase activity"/>
    <property type="evidence" value="ECO:0007669"/>
    <property type="project" value="UniProtKB-KW"/>
</dbReference>
<dbReference type="PANTHER" id="PTHR35526">
    <property type="entry name" value="ANTI-SIGMA-F FACTOR RSBW-RELATED"/>
    <property type="match status" value="1"/>
</dbReference>
<dbReference type="EMBL" id="BOOU01000101">
    <property type="protein sequence ID" value="GII81575.1"/>
    <property type="molecule type" value="Genomic_DNA"/>
</dbReference>
<dbReference type="Proteomes" id="UP000655287">
    <property type="component" value="Unassembled WGS sequence"/>
</dbReference>
<evidence type="ECO:0000313" key="4">
    <source>
        <dbReference type="EMBL" id="GII81575.1"/>
    </source>
</evidence>
<feature type="region of interest" description="Disordered" evidence="2">
    <location>
        <begin position="178"/>
        <end position="197"/>
    </location>
</feature>
<keyword evidence="1" id="KW-0418">Kinase</keyword>
<name>A0A919RCR9_9ACTN</name>
<organism evidence="4 5">
    <name type="scientific">Sphaerisporangium rufum</name>
    <dbReference type="NCBI Taxonomy" id="1381558"/>
    <lineage>
        <taxon>Bacteria</taxon>
        <taxon>Bacillati</taxon>
        <taxon>Actinomycetota</taxon>
        <taxon>Actinomycetes</taxon>
        <taxon>Streptosporangiales</taxon>
        <taxon>Streptosporangiaceae</taxon>
        <taxon>Sphaerisporangium</taxon>
    </lineage>
</organism>
<protein>
    <recommendedName>
        <fullName evidence="3">Histidine kinase/HSP90-like ATPase domain-containing protein</fullName>
    </recommendedName>
</protein>
<dbReference type="CDD" id="cd16936">
    <property type="entry name" value="HATPase_RsbW-like"/>
    <property type="match status" value="1"/>
</dbReference>
<reference evidence="4" key="1">
    <citation type="submission" date="2021-01" db="EMBL/GenBank/DDBJ databases">
        <title>Whole genome shotgun sequence of Sphaerisporangium rufum NBRC 109079.</title>
        <authorList>
            <person name="Komaki H."/>
            <person name="Tamura T."/>
        </authorList>
    </citation>
    <scope>NUCLEOTIDE SEQUENCE</scope>
    <source>
        <strain evidence="4">NBRC 109079</strain>
    </source>
</reference>
<sequence>MDATSETTGPAGAVTPYGSLDRTLEVRSMAQPRPIPPHPYQTATGILLGVTDLPGSPESASRARAWIRDRLGEDHPALEDVTLLVSEVVTNSVIHSASRDGGKVTLAIADCHEFIHIDVVDDGAETEPRVCGDPFGESGRGLMLVDVIARNWGVYTDPAGRTVWFQCAYRRRAADSPSLACPRPRVPAEPTPGHESALRRTARQAAQTVADSARQEQALRLVQRWDLDPDGLNEAARRIGVAPMDGMGTRH</sequence>
<evidence type="ECO:0000256" key="1">
    <source>
        <dbReference type="ARBA" id="ARBA00022527"/>
    </source>
</evidence>
<feature type="region of interest" description="Disordered" evidence="2">
    <location>
        <begin position="1"/>
        <end position="20"/>
    </location>
</feature>
<dbReference type="Pfam" id="PF13581">
    <property type="entry name" value="HATPase_c_2"/>
    <property type="match status" value="1"/>
</dbReference>
<feature type="domain" description="Histidine kinase/HSP90-like ATPase" evidence="3">
    <location>
        <begin position="57"/>
        <end position="166"/>
    </location>
</feature>
<dbReference type="SUPFAM" id="SSF55874">
    <property type="entry name" value="ATPase domain of HSP90 chaperone/DNA topoisomerase II/histidine kinase"/>
    <property type="match status" value="1"/>
</dbReference>
<dbReference type="InterPro" id="IPR003594">
    <property type="entry name" value="HATPase_dom"/>
</dbReference>